<organism evidence="1">
    <name type="scientific">Rhizophora mucronata</name>
    <name type="common">Asiatic mangrove</name>
    <dbReference type="NCBI Taxonomy" id="61149"/>
    <lineage>
        <taxon>Eukaryota</taxon>
        <taxon>Viridiplantae</taxon>
        <taxon>Streptophyta</taxon>
        <taxon>Embryophyta</taxon>
        <taxon>Tracheophyta</taxon>
        <taxon>Spermatophyta</taxon>
        <taxon>Magnoliopsida</taxon>
        <taxon>eudicotyledons</taxon>
        <taxon>Gunneridae</taxon>
        <taxon>Pentapetalae</taxon>
        <taxon>rosids</taxon>
        <taxon>fabids</taxon>
        <taxon>Malpighiales</taxon>
        <taxon>Rhizophoraceae</taxon>
        <taxon>Rhizophora</taxon>
    </lineage>
</organism>
<sequence length="56" mass="6653">MEDENWRTKKRQFYFNRPNLQQNLLVELGSMKHTNKSSACVANLRSLMILVTVRKN</sequence>
<proteinExistence type="predicted"/>
<dbReference type="AlphaFoldDB" id="A0A2P2R3F6"/>
<protein>
    <submittedName>
        <fullName evidence="1">Uncharacterized protein</fullName>
    </submittedName>
</protein>
<evidence type="ECO:0000313" key="1">
    <source>
        <dbReference type="EMBL" id="MBX73802.1"/>
    </source>
</evidence>
<name>A0A2P2R3F6_RHIMU</name>
<dbReference type="EMBL" id="GGEC01093318">
    <property type="protein sequence ID" value="MBX73802.1"/>
    <property type="molecule type" value="Transcribed_RNA"/>
</dbReference>
<accession>A0A2P2R3F6</accession>
<reference evidence="1" key="1">
    <citation type="submission" date="2018-02" db="EMBL/GenBank/DDBJ databases">
        <title>Rhizophora mucronata_Transcriptome.</title>
        <authorList>
            <person name="Meera S.P."/>
            <person name="Sreeshan A."/>
            <person name="Augustine A."/>
        </authorList>
    </citation>
    <scope>NUCLEOTIDE SEQUENCE</scope>
    <source>
        <tissue evidence="1">Leaf</tissue>
    </source>
</reference>